<reference evidence="2 3" key="1">
    <citation type="submission" date="2019-09" db="EMBL/GenBank/DDBJ databases">
        <title>YIM 48816 draft genome.</title>
        <authorList>
            <person name="Jiang L."/>
        </authorList>
    </citation>
    <scope>NUCLEOTIDE SEQUENCE [LARGE SCALE GENOMIC DNA]</scope>
    <source>
        <strain evidence="2 3">YIM 48816</strain>
    </source>
</reference>
<dbReference type="InterPro" id="IPR052919">
    <property type="entry name" value="TA_system_RNase"/>
</dbReference>
<dbReference type="Proteomes" id="UP000474159">
    <property type="component" value="Unassembled WGS sequence"/>
</dbReference>
<name>A0A6L3SRT8_9HYPH</name>
<dbReference type="SUPFAM" id="SSF88723">
    <property type="entry name" value="PIN domain-like"/>
    <property type="match status" value="1"/>
</dbReference>
<accession>A0A6L3SRT8</accession>
<feature type="domain" description="PIN" evidence="1">
    <location>
        <begin position="4"/>
        <end position="118"/>
    </location>
</feature>
<dbReference type="CDD" id="cd09872">
    <property type="entry name" value="PIN_Sll0205-like"/>
    <property type="match status" value="1"/>
</dbReference>
<dbReference type="Pfam" id="PF01850">
    <property type="entry name" value="PIN"/>
    <property type="match status" value="1"/>
</dbReference>
<dbReference type="OrthoDB" id="9798990at2"/>
<evidence type="ECO:0000313" key="2">
    <source>
        <dbReference type="EMBL" id="KAB1075852.1"/>
    </source>
</evidence>
<protein>
    <submittedName>
        <fullName evidence="2">Type II toxin-antitoxin system VapC family toxin</fullName>
    </submittedName>
</protein>
<dbReference type="RefSeq" id="WP_151003255.1">
    <property type="nucleotide sequence ID" value="NZ_VZZK01000033.1"/>
</dbReference>
<organism evidence="2 3">
    <name type="scientific">Methylobacterium soli</name>
    <dbReference type="NCBI Taxonomy" id="553447"/>
    <lineage>
        <taxon>Bacteria</taxon>
        <taxon>Pseudomonadati</taxon>
        <taxon>Pseudomonadota</taxon>
        <taxon>Alphaproteobacteria</taxon>
        <taxon>Hyphomicrobiales</taxon>
        <taxon>Methylobacteriaceae</taxon>
        <taxon>Methylobacterium</taxon>
    </lineage>
</organism>
<comment type="caution">
    <text evidence="2">The sequence shown here is derived from an EMBL/GenBank/DDBJ whole genome shotgun (WGS) entry which is preliminary data.</text>
</comment>
<gene>
    <name evidence="2" type="ORF">F6X53_24580</name>
</gene>
<dbReference type="InterPro" id="IPR002716">
    <property type="entry name" value="PIN_dom"/>
</dbReference>
<evidence type="ECO:0000313" key="3">
    <source>
        <dbReference type="Proteomes" id="UP000474159"/>
    </source>
</evidence>
<dbReference type="AlphaFoldDB" id="A0A6L3SRT8"/>
<dbReference type="Gene3D" id="3.40.50.1010">
    <property type="entry name" value="5'-nuclease"/>
    <property type="match status" value="1"/>
</dbReference>
<dbReference type="PANTHER" id="PTHR36173:SF2">
    <property type="entry name" value="RIBONUCLEASE VAPC16"/>
    <property type="match status" value="1"/>
</dbReference>
<evidence type="ECO:0000259" key="1">
    <source>
        <dbReference type="Pfam" id="PF01850"/>
    </source>
</evidence>
<dbReference type="InterPro" id="IPR041705">
    <property type="entry name" value="PIN_Sll0205"/>
</dbReference>
<keyword evidence="3" id="KW-1185">Reference proteome</keyword>
<proteinExistence type="predicted"/>
<sequence>MRLLLDTHALIWFAAGDQRLPLPARDAIADPRNAIFVSAASAWEISAKHRKGKLPEAGFLVTHWAEILREYGIVDLPVTSLHAFRAGLLAFGNADPFDRMIVAQAQLENLVAASNETAWDGLGIVRLWDTAA</sequence>
<dbReference type="PANTHER" id="PTHR36173">
    <property type="entry name" value="RIBONUCLEASE VAPC16-RELATED"/>
    <property type="match status" value="1"/>
</dbReference>
<dbReference type="InterPro" id="IPR029060">
    <property type="entry name" value="PIN-like_dom_sf"/>
</dbReference>
<dbReference type="EMBL" id="VZZK01000033">
    <property type="protein sequence ID" value="KAB1075852.1"/>
    <property type="molecule type" value="Genomic_DNA"/>
</dbReference>